<sequence length="365" mass="41333">MNLDQLPQDCFAQILSLASPIDACRISVLSSTIRVAADSDNVWEKFLPSDYQDILSRLLHPLVYSSKKKLFLRLCNPHLIDGGHKSMALENRSMPIHHVKGDMTDCECHGYKTWMAIGKKRYVLSAKELKTWAENPLFWTWKSFPASRIQSRMLSPDIVHEAHLIVKFVDRAYGLDILPSKVSVEVGDVKSEGTVRLRQHETKKQCLETTWFSNQVEASTSMGFRGTEERVPCKRADGWTEIELGNFYNHGSGDAEVKMCLQEVAGTHLKAGLVVEGIELRPKQFSIIPEVAELKTETNAEKSRVIEGDDRVFSKREDGWREIEVKEFFNGEGDEEVKMSSMEVNKGHQLKGVLIVDGIEVRPKS</sequence>
<evidence type="ECO:0000259" key="1">
    <source>
        <dbReference type="PROSITE" id="PS50181"/>
    </source>
</evidence>
<proteinExistence type="predicted"/>
<dbReference type="InParanoid" id="A0A061F2J4"/>
<dbReference type="OMA" id="EEVRMCL"/>
<dbReference type="Pfam" id="PF14299">
    <property type="entry name" value="PP2"/>
    <property type="match status" value="2"/>
</dbReference>
<dbReference type="Pfam" id="PF00646">
    <property type="entry name" value="F-box"/>
    <property type="match status" value="1"/>
</dbReference>
<name>A0A061F2J4_THECC</name>
<keyword evidence="3" id="KW-1185">Reference proteome</keyword>
<dbReference type="PROSITE" id="PS50181">
    <property type="entry name" value="FBOX"/>
    <property type="match status" value="1"/>
</dbReference>
<feature type="domain" description="F-box" evidence="1">
    <location>
        <begin position="1"/>
        <end position="46"/>
    </location>
</feature>
<dbReference type="Gramene" id="EOY11555">
    <property type="protein sequence ID" value="EOY11555"/>
    <property type="gene ID" value="TCM_026693"/>
</dbReference>
<dbReference type="AlphaFoldDB" id="A0A061F2J4"/>
<protein>
    <submittedName>
        <fullName evidence="2">Phloem 2-B15-like protein</fullName>
    </submittedName>
</protein>
<evidence type="ECO:0000313" key="2">
    <source>
        <dbReference type="EMBL" id="EOY11555.1"/>
    </source>
</evidence>
<reference evidence="2 3" key="1">
    <citation type="journal article" date="2013" name="Genome Biol.">
        <title>The genome sequence of the most widely cultivated cacao type and its use to identify candidate genes regulating pod color.</title>
        <authorList>
            <person name="Motamayor J.C."/>
            <person name="Mockaitis K."/>
            <person name="Schmutz J."/>
            <person name="Haiminen N."/>
            <person name="Iii D.L."/>
            <person name="Cornejo O."/>
            <person name="Findley S.D."/>
            <person name="Zheng P."/>
            <person name="Utro F."/>
            <person name="Royaert S."/>
            <person name="Saski C."/>
            <person name="Jenkins J."/>
            <person name="Podicheti R."/>
            <person name="Zhao M."/>
            <person name="Scheffler B.E."/>
            <person name="Stack J.C."/>
            <person name="Feltus F.A."/>
            <person name="Mustiga G.M."/>
            <person name="Amores F."/>
            <person name="Phillips W."/>
            <person name="Marelli J.P."/>
            <person name="May G.D."/>
            <person name="Shapiro H."/>
            <person name="Ma J."/>
            <person name="Bustamante C.D."/>
            <person name="Schnell R.J."/>
            <person name="Main D."/>
            <person name="Gilbert D."/>
            <person name="Parida L."/>
            <person name="Kuhn D.N."/>
        </authorList>
    </citation>
    <scope>NUCLEOTIDE SEQUENCE [LARGE SCALE GENOMIC DNA]</scope>
    <source>
        <strain evidence="3">cv. Matina 1-6</strain>
    </source>
</reference>
<dbReference type="SUPFAM" id="SSF81383">
    <property type="entry name" value="F-box domain"/>
    <property type="match status" value="1"/>
</dbReference>
<dbReference type="PANTHER" id="PTHR32278">
    <property type="entry name" value="F-BOX DOMAIN-CONTAINING PROTEIN"/>
    <property type="match status" value="1"/>
</dbReference>
<dbReference type="EMBL" id="CM001883">
    <property type="protein sequence ID" value="EOY11555.1"/>
    <property type="molecule type" value="Genomic_DNA"/>
</dbReference>
<dbReference type="InterPro" id="IPR036047">
    <property type="entry name" value="F-box-like_dom_sf"/>
</dbReference>
<dbReference type="InterPro" id="IPR025886">
    <property type="entry name" value="PP2-like"/>
</dbReference>
<dbReference type="HOGENOM" id="CLU_050973_0_1_1"/>
<dbReference type="PANTHER" id="PTHR32278:SF11">
    <property type="entry name" value="F-BOX DOMAIN-CONTAINING PROTEIN"/>
    <property type="match status" value="1"/>
</dbReference>
<dbReference type="InterPro" id="IPR001810">
    <property type="entry name" value="F-box_dom"/>
</dbReference>
<dbReference type="CDD" id="cd22162">
    <property type="entry name" value="F-box_AtSKIP3-like"/>
    <property type="match status" value="1"/>
</dbReference>
<dbReference type="Proteomes" id="UP000026915">
    <property type="component" value="Chromosome 5"/>
</dbReference>
<organism evidence="2 3">
    <name type="scientific">Theobroma cacao</name>
    <name type="common">Cacao</name>
    <name type="synonym">Cocoa</name>
    <dbReference type="NCBI Taxonomy" id="3641"/>
    <lineage>
        <taxon>Eukaryota</taxon>
        <taxon>Viridiplantae</taxon>
        <taxon>Streptophyta</taxon>
        <taxon>Embryophyta</taxon>
        <taxon>Tracheophyta</taxon>
        <taxon>Spermatophyta</taxon>
        <taxon>Magnoliopsida</taxon>
        <taxon>eudicotyledons</taxon>
        <taxon>Gunneridae</taxon>
        <taxon>Pentapetalae</taxon>
        <taxon>rosids</taxon>
        <taxon>malvids</taxon>
        <taxon>Malvales</taxon>
        <taxon>Malvaceae</taxon>
        <taxon>Byttnerioideae</taxon>
        <taxon>Theobroma</taxon>
    </lineage>
</organism>
<gene>
    <name evidence="2" type="ORF">TCM_026693</name>
</gene>
<dbReference type="STRING" id="3641.A0A061F2J4"/>
<evidence type="ECO:0000313" key="3">
    <source>
        <dbReference type="Proteomes" id="UP000026915"/>
    </source>
</evidence>
<dbReference type="SMART" id="SM00256">
    <property type="entry name" value="FBOX"/>
    <property type="match status" value="1"/>
</dbReference>
<dbReference type="eggNOG" id="ENOG502QRA4">
    <property type="taxonomic scope" value="Eukaryota"/>
</dbReference>
<accession>A0A061F2J4</accession>